<evidence type="ECO:0000313" key="2">
    <source>
        <dbReference type="EMBL" id="CAH0493220.1"/>
    </source>
</evidence>
<proteinExistence type="predicted"/>
<reference evidence="2 3" key="1">
    <citation type="submission" date="2021-11" db="EMBL/GenBank/DDBJ databases">
        <authorList>
            <person name="Islam A."/>
            <person name="Islam S."/>
            <person name="Flora M.S."/>
            <person name="Rahman M."/>
            <person name="Ziaur R.M."/>
            <person name="Epstein J.H."/>
            <person name="Hassan M."/>
            <person name="Klassen M."/>
            <person name="Woodard K."/>
            <person name="Webb A."/>
            <person name="Webby R.J."/>
            <person name="El Zowalaty M.E."/>
        </authorList>
    </citation>
    <scope>NUCLEOTIDE SEQUENCE [LARGE SCALE GENOMIC DNA]</scope>
    <source>
        <strain evidence="2">Pf1</strain>
    </source>
</reference>
<comment type="caution">
    <text evidence="2">The sequence shown here is derived from an EMBL/GenBank/DDBJ whole genome shotgun (WGS) entry which is preliminary data.</text>
</comment>
<dbReference type="Pfam" id="PF24626">
    <property type="entry name" value="SH3_Tf2-1"/>
    <property type="match status" value="1"/>
</dbReference>
<dbReference type="EMBL" id="CAKLBC010001678">
    <property type="protein sequence ID" value="CAH0493220.1"/>
    <property type="molecule type" value="Genomic_DNA"/>
</dbReference>
<feature type="domain" description="Tf2-1-like SH3-like" evidence="1">
    <location>
        <begin position="80"/>
        <end position="147"/>
    </location>
</feature>
<evidence type="ECO:0000259" key="1">
    <source>
        <dbReference type="Pfam" id="PF24626"/>
    </source>
</evidence>
<gene>
    <name evidence="2" type="ORF">PFR001_LOCUS8370</name>
</gene>
<dbReference type="InterPro" id="IPR056924">
    <property type="entry name" value="SH3_Tf2-1"/>
</dbReference>
<name>A0ABN8CGM6_9STRA</name>
<organism evidence="2 3">
    <name type="scientific">Peronospora farinosa</name>
    <dbReference type="NCBI Taxonomy" id="134698"/>
    <lineage>
        <taxon>Eukaryota</taxon>
        <taxon>Sar</taxon>
        <taxon>Stramenopiles</taxon>
        <taxon>Oomycota</taxon>
        <taxon>Peronosporomycetes</taxon>
        <taxon>Peronosporales</taxon>
        <taxon>Peronosporaceae</taxon>
        <taxon>Peronospora</taxon>
    </lineage>
</organism>
<evidence type="ECO:0000313" key="3">
    <source>
        <dbReference type="Proteomes" id="UP001157938"/>
    </source>
</evidence>
<accession>A0ABN8CGM6</accession>
<dbReference type="Proteomes" id="UP001157938">
    <property type="component" value="Unassembled WGS sequence"/>
</dbReference>
<keyword evidence="3" id="KW-1185">Reference proteome</keyword>
<dbReference type="PANTHER" id="PTHR46148:SF52">
    <property type="entry name" value="OS04G0603800 PROTEIN"/>
    <property type="match status" value="1"/>
</dbReference>
<protein>
    <recommendedName>
        <fullName evidence="1">Tf2-1-like SH3-like domain-containing protein</fullName>
    </recommendedName>
</protein>
<dbReference type="PANTHER" id="PTHR46148">
    <property type="entry name" value="CHROMO DOMAIN-CONTAINING PROTEIN"/>
    <property type="match status" value="1"/>
</dbReference>
<sequence>MPVLLNDYTIVLSTASTHDRPLEGDIGDLDAKSVSEAQRFVDERLAITRKVRDAMASAQDKQKQYADQHGCKDNEHFSVGDKVLLSNATLPKHAISVLPGGTTKLLPRFIGPFTVVEEVGDLNYRLTLPPYMKTHPVFYVGRLKRYVYPQEITYPHQSSETDGDVDFDSSIVSDMATGKPNDFPCTRKTTEDSVIEEDSAFDAGLSLTVDRAGPNGVSGGHTLKNPSYSLRVDPKSVAILDLKETAVT</sequence>